<sequence>MSPEELSCPPWDWDATPQESNAPTPAAELNISSVTPNPTQLNAKIITIDANAPDFDLGELVEAIDIRLAAYHQKQLTGAKIEERKRTGRKFAKYVRSIRRT</sequence>
<dbReference type="Proteomes" id="UP000824469">
    <property type="component" value="Unassembled WGS sequence"/>
</dbReference>
<name>A0AA38BWF9_TAXCH</name>
<feature type="region of interest" description="Disordered" evidence="1">
    <location>
        <begin position="1"/>
        <end position="34"/>
    </location>
</feature>
<accession>A0AA38BWF9</accession>
<dbReference type="EMBL" id="JAHRHJ020003813">
    <property type="protein sequence ID" value="KAH9290042.1"/>
    <property type="molecule type" value="Genomic_DNA"/>
</dbReference>
<evidence type="ECO:0000256" key="1">
    <source>
        <dbReference type="SAM" id="MobiDB-lite"/>
    </source>
</evidence>
<keyword evidence="3" id="KW-1185">Reference proteome</keyword>
<reference evidence="2 3" key="1">
    <citation type="journal article" date="2021" name="Nat. Plants">
        <title>The Taxus genome provides insights into paclitaxel biosynthesis.</title>
        <authorList>
            <person name="Xiong X."/>
            <person name="Gou J."/>
            <person name="Liao Q."/>
            <person name="Li Y."/>
            <person name="Zhou Q."/>
            <person name="Bi G."/>
            <person name="Li C."/>
            <person name="Du R."/>
            <person name="Wang X."/>
            <person name="Sun T."/>
            <person name="Guo L."/>
            <person name="Liang H."/>
            <person name="Lu P."/>
            <person name="Wu Y."/>
            <person name="Zhang Z."/>
            <person name="Ro D.K."/>
            <person name="Shang Y."/>
            <person name="Huang S."/>
            <person name="Yan J."/>
        </authorList>
    </citation>
    <scope>NUCLEOTIDE SEQUENCE [LARGE SCALE GENOMIC DNA]</scope>
    <source>
        <strain evidence="2">Ta-2019</strain>
    </source>
</reference>
<comment type="caution">
    <text evidence="2">The sequence shown here is derived from an EMBL/GenBank/DDBJ whole genome shotgun (WGS) entry which is preliminary data.</text>
</comment>
<protein>
    <submittedName>
        <fullName evidence="2">Uncharacterized protein</fullName>
    </submittedName>
</protein>
<organism evidence="2 3">
    <name type="scientific">Taxus chinensis</name>
    <name type="common">Chinese yew</name>
    <name type="synonym">Taxus wallichiana var. chinensis</name>
    <dbReference type="NCBI Taxonomy" id="29808"/>
    <lineage>
        <taxon>Eukaryota</taxon>
        <taxon>Viridiplantae</taxon>
        <taxon>Streptophyta</taxon>
        <taxon>Embryophyta</taxon>
        <taxon>Tracheophyta</taxon>
        <taxon>Spermatophyta</taxon>
        <taxon>Pinopsida</taxon>
        <taxon>Pinidae</taxon>
        <taxon>Conifers II</taxon>
        <taxon>Cupressales</taxon>
        <taxon>Taxaceae</taxon>
        <taxon>Taxus</taxon>
    </lineage>
</organism>
<evidence type="ECO:0000313" key="2">
    <source>
        <dbReference type="EMBL" id="KAH9290042.1"/>
    </source>
</evidence>
<dbReference type="AlphaFoldDB" id="A0AA38BWF9"/>
<feature type="non-terminal residue" evidence="2">
    <location>
        <position position="101"/>
    </location>
</feature>
<evidence type="ECO:0000313" key="3">
    <source>
        <dbReference type="Proteomes" id="UP000824469"/>
    </source>
</evidence>
<proteinExistence type="predicted"/>
<gene>
    <name evidence="2" type="ORF">KI387_034159</name>
</gene>